<name>A0A3P7LS92_DIBLA</name>
<organism evidence="1 2">
    <name type="scientific">Dibothriocephalus latus</name>
    <name type="common">Fish tapeworm</name>
    <name type="synonym">Diphyllobothrium latum</name>
    <dbReference type="NCBI Taxonomy" id="60516"/>
    <lineage>
        <taxon>Eukaryota</taxon>
        <taxon>Metazoa</taxon>
        <taxon>Spiralia</taxon>
        <taxon>Lophotrochozoa</taxon>
        <taxon>Platyhelminthes</taxon>
        <taxon>Cestoda</taxon>
        <taxon>Eucestoda</taxon>
        <taxon>Diphyllobothriidea</taxon>
        <taxon>Diphyllobothriidae</taxon>
        <taxon>Dibothriocephalus</taxon>
    </lineage>
</organism>
<dbReference type="EMBL" id="UYRU01059684">
    <property type="protein sequence ID" value="VDN14577.1"/>
    <property type="molecule type" value="Genomic_DNA"/>
</dbReference>
<dbReference type="Proteomes" id="UP000281553">
    <property type="component" value="Unassembled WGS sequence"/>
</dbReference>
<proteinExistence type="predicted"/>
<feature type="non-terminal residue" evidence="1">
    <location>
        <position position="256"/>
    </location>
</feature>
<accession>A0A3P7LS92</accession>
<evidence type="ECO:0000313" key="2">
    <source>
        <dbReference type="Proteomes" id="UP000281553"/>
    </source>
</evidence>
<protein>
    <submittedName>
        <fullName evidence="1">Uncharacterized protein</fullName>
    </submittedName>
</protein>
<evidence type="ECO:0000313" key="1">
    <source>
        <dbReference type="EMBL" id="VDN14577.1"/>
    </source>
</evidence>
<keyword evidence="2" id="KW-1185">Reference proteome</keyword>
<gene>
    <name evidence="1" type="ORF">DILT_LOCUS10408</name>
</gene>
<sequence length="256" mass="28827">MDASLEALDASAQPVQNTEADLEALLHRGCKLDSLLFRRVKTVANSELRANPKETLALLTAWALSTSLLLRSRKPSHRKLAVTLSRRLWRKDKELWTVLFQEFQSARLSGKLLPVLSIGCSFGDSPSESAEFDKLKVLKRIFDITLAVKKPSEPANLECCSHLLNCCIDENTFVSELIPASHRSFLRTPETAVSGLSQFDVLLFTGHVEYKERKMTVKFKNGSGYDLLIKPSSDRDACAPVMTYIDYKNAFKLKYR</sequence>
<reference evidence="1 2" key="1">
    <citation type="submission" date="2018-11" db="EMBL/GenBank/DDBJ databases">
        <authorList>
            <consortium name="Pathogen Informatics"/>
        </authorList>
    </citation>
    <scope>NUCLEOTIDE SEQUENCE [LARGE SCALE GENOMIC DNA]</scope>
</reference>
<dbReference type="AlphaFoldDB" id="A0A3P7LS92"/>